<evidence type="ECO:0000256" key="2">
    <source>
        <dbReference type="ARBA" id="ARBA00004496"/>
    </source>
</evidence>
<evidence type="ECO:0000256" key="6">
    <source>
        <dbReference type="ARBA" id="ARBA00022664"/>
    </source>
</evidence>
<evidence type="ECO:0000259" key="14">
    <source>
        <dbReference type="SMART" id="SM01044"/>
    </source>
</evidence>
<name>A0AAD8K5Y7_TARER</name>
<evidence type="ECO:0000256" key="13">
    <source>
        <dbReference type="SAM" id="MobiDB-lite"/>
    </source>
</evidence>
<keyword evidence="16" id="KW-1185">Reference proteome</keyword>
<dbReference type="PANTHER" id="PTHR46837">
    <property type="entry name" value="PROTEIN MLN51 HOMOLOG"/>
    <property type="match status" value="1"/>
</dbReference>
<feature type="compositionally biased region" description="Low complexity" evidence="13">
    <location>
        <begin position="416"/>
        <end position="429"/>
    </location>
</feature>
<organism evidence="15 16">
    <name type="scientific">Tagetes erecta</name>
    <name type="common">African marigold</name>
    <dbReference type="NCBI Taxonomy" id="13708"/>
    <lineage>
        <taxon>Eukaryota</taxon>
        <taxon>Viridiplantae</taxon>
        <taxon>Streptophyta</taxon>
        <taxon>Embryophyta</taxon>
        <taxon>Tracheophyta</taxon>
        <taxon>Spermatophyta</taxon>
        <taxon>Magnoliopsida</taxon>
        <taxon>eudicotyledons</taxon>
        <taxon>Gunneridae</taxon>
        <taxon>Pentapetalae</taxon>
        <taxon>asterids</taxon>
        <taxon>campanulids</taxon>
        <taxon>Asterales</taxon>
        <taxon>Asteraceae</taxon>
        <taxon>Asteroideae</taxon>
        <taxon>Heliantheae alliance</taxon>
        <taxon>Tageteae</taxon>
        <taxon>Tagetes</taxon>
    </lineage>
</organism>
<protein>
    <recommendedName>
        <fullName evidence="14">Btz domain-containing protein</fullName>
    </recommendedName>
</protein>
<keyword evidence="9" id="KW-0694">RNA-binding</keyword>
<keyword evidence="6" id="KW-0507">mRNA processing</keyword>
<feature type="compositionally biased region" description="Polar residues" evidence="13">
    <location>
        <begin position="404"/>
        <end position="415"/>
    </location>
</feature>
<feature type="compositionally biased region" description="Polar residues" evidence="13">
    <location>
        <begin position="301"/>
        <end position="335"/>
    </location>
</feature>
<evidence type="ECO:0000256" key="11">
    <source>
        <dbReference type="ARBA" id="ARBA00023187"/>
    </source>
</evidence>
<dbReference type="GO" id="GO:0000184">
    <property type="term" value="P:nuclear-transcribed mRNA catabolic process, nonsense-mediated decay"/>
    <property type="evidence" value="ECO:0007669"/>
    <property type="project" value="UniProtKB-KW"/>
</dbReference>
<dbReference type="AlphaFoldDB" id="A0AAD8K5Y7"/>
<dbReference type="GO" id="GO:0006417">
    <property type="term" value="P:regulation of translation"/>
    <property type="evidence" value="ECO:0007669"/>
    <property type="project" value="UniProtKB-KW"/>
</dbReference>
<feature type="compositionally biased region" description="Polar residues" evidence="13">
    <location>
        <begin position="443"/>
        <end position="453"/>
    </location>
</feature>
<evidence type="ECO:0000256" key="5">
    <source>
        <dbReference type="ARBA" id="ARBA00022490"/>
    </source>
</evidence>
<dbReference type="Proteomes" id="UP001229421">
    <property type="component" value="Unassembled WGS sequence"/>
</dbReference>
<evidence type="ECO:0000313" key="15">
    <source>
        <dbReference type="EMBL" id="KAK1416827.1"/>
    </source>
</evidence>
<feature type="region of interest" description="Disordered" evidence="13">
    <location>
        <begin position="1"/>
        <end position="90"/>
    </location>
</feature>
<dbReference type="PANTHER" id="PTHR46837:SF5">
    <property type="entry name" value="PROTEIN MLN51 HOMOLOG"/>
    <property type="match status" value="1"/>
</dbReference>
<dbReference type="InterPro" id="IPR018545">
    <property type="entry name" value="Btz_dom"/>
</dbReference>
<feature type="compositionally biased region" description="Polar residues" evidence="13">
    <location>
        <begin position="229"/>
        <end position="239"/>
    </location>
</feature>
<feature type="compositionally biased region" description="Basic and acidic residues" evidence="13">
    <location>
        <begin position="173"/>
        <end position="203"/>
    </location>
</feature>
<feature type="compositionally biased region" description="Polar residues" evidence="13">
    <location>
        <begin position="558"/>
        <end position="587"/>
    </location>
</feature>
<comment type="subcellular location">
    <subcellularLocation>
        <location evidence="2">Cytoplasm</location>
    </subcellularLocation>
    <subcellularLocation>
        <location evidence="1">Nucleus</location>
    </subcellularLocation>
</comment>
<feature type="region of interest" description="Disordered" evidence="13">
    <location>
        <begin position="558"/>
        <end position="612"/>
    </location>
</feature>
<dbReference type="GO" id="GO:0008380">
    <property type="term" value="P:RNA splicing"/>
    <property type="evidence" value="ECO:0007669"/>
    <property type="project" value="UniProtKB-KW"/>
</dbReference>
<feature type="compositionally biased region" description="Acidic residues" evidence="13">
    <location>
        <begin position="31"/>
        <end position="40"/>
    </location>
</feature>
<evidence type="ECO:0000313" key="16">
    <source>
        <dbReference type="Proteomes" id="UP001229421"/>
    </source>
</evidence>
<feature type="compositionally biased region" description="Acidic residues" evidence="13">
    <location>
        <begin position="1"/>
        <end position="14"/>
    </location>
</feature>
<reference evidence="15" key="1">
    <citation type="journal article" date="2023" name="bioRxiv">
        <title>Improved chromosome-level genome assembly for marigold (Tagetes erecta).</title>
        <authorList>
            <person name="Jiang F."/>
            <person name="Yuan L."/>
            <person name="Wang S."/>
            <person name="Wang H."/>
            <person name="Xu D."/>
            <person name="Wang A."/>
            <person name="Fan W."/>
        </authorList>
    </citation>
    <scope>NUCLEOTIDE SEQUENCE</scope>
    <source>
        <strain evidence="15">WSJ</strain>
        <tissue evidence="15">Leaf</tissue>
    </source>
</reference>
<evidence type="ECO:0000256" key="9">
    <source>
        <dbReference type="ARBA" id="ARBA00022884"/>
    </source>
</evidence>
<evidence type="ECO:0000256" key="1">
    <source>
        <dbReference type="ARBA" id="ARBA00004123"/>
    </source>
</evidence>
<proteinExistence type="inferred from homology"/>
<evidence type="ECO:0000256" key="12">
    <source>
        <dbReference type="ARBA" id="ARBA00023242"/>
    </source>
</evidence>
<keyword evidence="11" id="KW-0508">mRNA splicing</keyword>
<feature type="compositionally biased region" description="Polar residues" evidence="13">
    <location>
        <begin position="253"/>
        <end position="283"/>
    </location>
</feature>
<keyword evidence="10" id="KW-0866">Nonsense-mediated mRNA decay</keyword>
<evidence type="ECO:0000256" key="3">
    <source>
        <dbReference type="ARBA" id="ARBA00009548"/>
    </source>
</evidence>
<accession>A0AAD8K5Y7</accession>
<keyword evidence="4" id="KW-0813">Transport</keyword>
<dbReference type="InterPro" id="IPR044796">
    <property type="entry name" value="MLN51_plant"/>
</dbReference>
<dbReference type="GO" id="GO:0006397">
    <property type="term" value="P:mRNA processing"/>
    <property type="evidence" value="ECO:0007669"/>
    <property type="project" value="UniProtKB-KW"/>
</dbReference>
<dbReference type="GO" id="GO:0005737">
    <property type="term" value="C:cytoplasm"/>
    <property type="evidence" value="ECO:0007669"/>
    <property type="project" value="UniProtKB-SubCell"/>
</dbReference>
<keyword evidence="7" id="KW-0509">mRNA transport</keyword>
<dbReference type="GO" id="GO:0003729">
    <property type="term" value="F:mRNA binding"/>
    <property type="evidence" value="ECO:0007669"/>
    <property type="project" value="InterPro"/>
</dbReference>
<evidence type="ECO:0000256" key="4">
    <source>
        <dbReference type="ARBA" id="ARBA00022448"/>
    </source>
</evidence>
<comment type="caution">
    <text evidence="15">The sequence shown here is derived from an EMBL/GenBank/DDBJ whole genome shotgun (WGS) entry which is preliminary data.</text>
</comment>
<evidence type="ECO:0000256" key="7">
    <source>
        <dbReference type="ARBA" id="ARBA00022816"/>
    </source>
</evidence>
<dbReference type="GO" id="GO:0051028">
    <property type="term" value="P:mRNA transport"/>
    <property type="evidence" value="ECO:0007669"/>
    <property type="project" value="UniProtKB-KW"/>
</dbReference>
<feature type="domain" description="Btz" evidence="14">
    <location>
        <begin position="105"/>
        <end position="215"/>
    </location>
</feature>
<evidence type="ECO:0000256" key="8">
    <source>
        <dbReference type="ARBA" id="ARBA00022845"/>
    </source>
</evidence>
<sequence length="612" mass="66228">MADVGEDEEYESDPEQAKLSLKMRRRRTASDDEEDDADGDGVDRVRVRVTDSRVSDYESDGQGAAADYDDDEYDLVEEEEEEEEELREEVVDEVVVSVKKEIDETDGGGVFVSESVDQFDVNENGVGEGEGVVEGKKENEPFAVPTAGAFYMHDDRFRDSAGGRHRRTLGGRKLWELRDDSKWGHDKFEEMTMHERPYNEGRRGPRGRSRARGRNRGEDHGFARGNRPKSYNNNNQPSGPKSVRGRGPRRYQPATQNSFEAPAQNRQSAKPTEKTSQANSGRASTAMPASESAQVPVRKNVASNLNSASPPFYPSGSSNKETNPTQKKDAQTGSLNRAPRTSVMAENYPISQSSIPRGKNASVTLGMDKLYIDDSVSKPLNKLQTRAEGRGPMPVGQMAYQPVNRPNFQPSGQQFGTRSASGSRASSPPKTSGPAHGLESIDLESSTESNDSKTALVGKGKGSVASSGMSSFSYGDQNFPGAPTFLPVMQFAGQHPGGLGVPAVGMAFPGYVGQPNGMGNSEMTWLPVLAGAAGALGAAGLGAPYPYITMDGAYHARTSGQPSSLAPSLNKDGSLNKSGSEVMSSQKPELANDDLRQRQNKARRYTEMKFDK</sequence>
<dbReference type="Pfam" id="PF09405">
    <property type="entry name" value="Btz"/>
    <property type="match status" value="1"/>
</dbReference>
<dbReference type="GO" id="GO:0035145">
    <property type="term" value="C:exon-exon junction complex"/>
    <property type="evidence" value="ECO:0007669"/>
    <property type="project" value="InterPro"/>
</dbReference>
<feature type="region of interest" description="Disordered" evidence="13">
    <location>
        <begin position="156"/>
        <end position="460"/>
    </location>
</feature>
<evidence type="ECO:0000256" key="10">
    <source>
        <dbReference type="ARBA" id="ARBA00023161"/>
    </source>
</evidence>
<keyword evidence="8" id="KW-0810">Translation regulation</keyword>
<feature type="compositionally biased region" description="Basic residues" evidence="13">
    <location>
        <begin position="204"/>
        <end position="214"/>
    </location>
</feature>
<feature type="compositionally biased region" description="Basic and acidic residues" evidence="13">
    <location>
        <begin position="41"/>
        <end position="56"/>
    </location>
</feature>
<comment type="similarity">
    <text evidence="3">Belongs to the CASC3 family.</text>
</comment>
<dbReference type="SMART" id="SM01044">
    <property type="entry name" value="Btz"/>
    <property type="match status" value="1"/>
</dbReference>
<gene>
    <name evidence="15" type="ORF">QVD17_25944</name>
</gene>
<feature type="compositionally biased region" description="Acidic residues" evidence="13">
    <location>
        <begin position="67"/>
        <end position="90"/>
    </location>
</feature>
<dbReference type="EMBL" id="JAUHHV010000007">
    <property type="protein sequence ID" value="KAK1416827.1"/>
    <property type="molecule type" value="Genomic_DNA"/>
</dbReference>
<keyword evidence="12" id="KW-0539">Nucleus</keyword>
<keyword evidence="5" id="KW-0963">Cytoplasm</keyword>